<dbReference type="AlphaFoldDB" id="A0A1E3B3N6"/>
<organism evidence="3 4">
    <name type="scientific">Aspergillus cristatus</name>
    <name type="common">Chinese Fuzhuan brick tea-fermentation fungus</name>
    <name type="synonym">Eurotium cristatum</name>
    <dbReference type="NCBI Taxonomy" id="573508"/>
    <lineage>
        <taxon>Eukaryota</taxon>
        <taxon>Fungi</taxon>
        <taxon>Dikarya</taxon>
        <taxon>Ascomycota</taxon>
        <taxon>Pezizomycotina</taxon>
        <taxon>Eurotiomycetes</taxon>
        <taxon>Eurotiomycetidae</taxon>
        <taxon>Eurotiales</taxon>
        <taxon>Aspergillaceae</taxon>
        <taxon>Aspergillus</taxon>
        <taxon>Aspergillus subgen. Aspergillus</taxon>
    </lineage>
</organism>
<keyword evidence="4" id="KW-1185">Reference proteome</keyword>
<name>A0A1E3B3N6_ASPCR</name>
<evidence type="ECO:0000256" key="1">
    <source>
        <dbReference type="SAM" id="MobiDB-lite"/>
    </source>
</evidence>
<dbReference type="InterPro" id="IPR032549">
    <property type="entry name" value="DUF4939"/>
</dbReference>
<dbReference type="VEuPathDB" id="FungiDB:SI65_09165"/>
<feature type="region of interest" description="Disordered" evidence="1">
    <location>
        <begin position="154"/>
        <end position="173"/>
    </location>
</feature>
<dbReference type="Proteomes" id="UP000094569">
    <property type="component" value="Unassembled WGS sequence"/>
</dbReference>
<dbReference type="STRING" id="573508.A0A1E3B3N6"/>
<comment type="caution">
    <text evidence="3">The sequence shown here is derived from an EMBL/GenBank/DDBJ whole genome shotgun (WGS) entry which is preliminary data.</text>
</comment>
<accession>A0A1E3B3N6</accession>
<gene>
    <name evidence="3" type="ORF">SI65_09165</name>
</gene>
<sequence>MSTTQSTPRPPFLPTDPEEFTSHVTTHGAEWFDYCRRVDEYVVNTEPILAESQQQARQLPLQNQALQREIDHLCQWLTAEESAHQQTRAALQAIIEYQKGQLKEKEQDYINALAEKNQAVQLAAPTVNTPARTPESAAEVPAVAPVGAPVSIDSPSATSAQLSERLPDPDKFEGDRKDLHHFVSQIKEKMIVNYDCFLTPQSRMAYVTNHLKGTPYAQILLYIHNGVCQLSDYGEVLEILKWNKEFSVFFAEFQRLVMEGDMPEAALPTMLEQAINRELKAMLLHHDLPSGDYMNLARFLQNLENRRFQYQSNPRNHAASKQPLESCCCT</sequence>
<protein>
    <recommendedName>
        <fullName evidence="2">DUF4939 domain-containing protein</fullName>
    </recommendedName>
</protein>
<reference evidence="3 4" key="1">
    <citation type="journal article" date="2016" name="BMC Genomics">
        <title>Comparative genomic and transcriptomic analyses of the Fuzhuan brick tea-fermentation fungus Aspergillus cristatus.</title>
        <authorList>
            <person name="Ge Y."/>
            <person name="Wang Y."/>
            <person name="Liu Y."/>
            <person name="Tan Y."/>
            <person name="Ren X."/>
            <person name="Zhang X."/>
            <person name="Hyde K.D."/>
            <person name="Liu Y."/>
            <person name="Liu Z."/>
        </authorList>
    </citation>
    <scope>NUCLEOTIDE SEQUENCE [LARGE SCALE GENOMIC DNA]</scope>
    <source>
        <strain evidence="3 4">GZAAS20.1005</strain>
    </source>
</reference>
<dbReference type="OrthoDB" id="4502494at2759"/>
<proteinExistence type="predicted"/>
<evidence type="ECO:0000259" key="2">
    <source>
        <dbReference type="Pfam" id="PF16297"/>
    </source>
</evidence>
<dbReference type="Pfam" id="PF16297">
    <property type="entry name" value="DUF4939"/>
    <property type="match status" value="1"/>
</dbReference>
<feature type="domain" description="DUF4939" evidence="2">
    <location>
        <begin position="159"/>
        <end position="241"/>
    </location>
</feature>
<dbReference type="EMBL" id="JXNT01000016">
    <property type="protein sequence ID" value="ODM15562.1"/>
    <property type="molecule type" value="Genomic_DNA"/>
</dbReference>
<evidence type="ECO:0000313" key="3">
    <source>
        <dbReference type="EMBL" id="ODM15562.1"/>
    </source>
</evidence>
<evidence type="ECO:0000313" key="4">
    <source>
        <dbReference type="Proteomes" id="UP000094569"/>
    </source>
</evidence>